<accession>A0A7R8APT5</accession>
<dbReference type="GeneID" id="64976791"/>
<evidence type="ECO:0000256" key="1">
    <source>
        <dbReference type="SAM" id="MobiDB-lite"/>
    </source>
</evidence>
<protein>
    <recommendedName>
        <fullName evidence="4">Fungal-specific transcription factor domain-containing protein</fullName>
    </recommendedName>
</protein>
<dbReference type="Proteomes" id="UP000654913">
    <property type="component" value="Chromosome 5"/>
</dbReference>
<keyword evidence="3" id="KW-1185">Reference proteome</keyword>
<organism evidence="2 3">
    <name type="scientific">Aspergillus puulaauensis</name>
    <dbReference type="NCBI Taxonomy" id="1220207"/>
    <lineage>
        <taxon>Eukaryota</taxon>
        <taxon>Fungi</taxon>
        <taxon>Dikarya</taxon>
        <taxon>Ascomycota</taxon>
        <taxon>Pezizomycotina</taxon>
        <taxon>Eurotiomycetes</taxon>
        <taxon>Eurotiomycetidae</taxon>
        <taxon>Eurotiales</taxon>
        <taxon>Aspergillaceae</taxon>
        <taxon>Aspergillus</taxon>
    </lineage>
</organism>
<reference evidence="2" key="1">
    <citation type="submission" date="2021-01" db="EMBL/GenBank/DDBJ databases">
        <authorList>
            <consortium name="Aspergillus puulaauensis MK2 genome sequencing consortium"/>
            <person name="Kazuki M."/>
            <person name="Futagami T."/>
        </authorList>
    </citation>
    <scope>NUCLEOTIDE SEQUENCE</scope>
    <source>
        <strain evidence="2">MK2</strain>
    </source>
</reference>
<dbReference type="KEGG" id="apuu:APUU_51497A"/>
<evidence type="ECO:0008006" key="4">
    <source>
        <dbReference type="Google" id="ProtNLM"/>
    </source>
</evidence>
<proteinExistence type="predicted"/>
<sequence length="433" mass="49247">MECSDLTFLNTTGASSLSGRAAKEMRAHITRTNFAKRRQRLTGRGPEKEPKVKRKQDKTNIPSDKMCDSVLTLIPAHLSPSQDTLDKLQELLFIEGRRNPYNPREALWFKLFTSEPVLVEATMAVAVRHWSPEYSWQSQADHHSYIAVNLLKERIASISTRPNAVLGAVITMVFGAALACDDIAWKIHIEGLVQIINDRESRDPLGLPSWLIDLIVQDSVNSIFGFPRAWHPKLIHALREYHDGKITKLSSICDNVMQLRWVINCHHQSPLDPISIAEVIEEPLAELHHQARALRSPDNVHIDAAARAVELVLHLLWPTKSPAHLTLLASELKGRRSHFPIRHCPYMDLTSYQLMVGAVAAEKGSDARAWFVDRVTRSVRWMQNRGWNEPLSLLEKRALDGDMGLMPQFRALWRELYDVAAIIDVQSLYQRIE</sequence>
<gene>
    <name evidence="2" type="ORF">APUU_51497A</name>
</gene>
<dbReference type="AlphaFoldDB" id="A0A7R8APT5"/>
<dbReference type="EMBL" id="AP024447">
    <property type="protein sequence ID" value="BCS26786.1"/>
    <property type="molecule type" value="Genomic_DNA"/>
</dbReference>
<dbReference type="OrthoDB" id="4158087at2759"/>
<name>A0A7R8APT5_9EURO</name>
<dbReference type="InterPro" id="IPR021858">
    <property type="entry name" value="Fun_TF"/>
</dbReference>
<evidence type="ECO:0000313" key="2">
    <source>
        <dbReference type="EMBL" id="BCS26786.1"/>
    </source>
</evidence>
<dbReference type="Pfam" id="PF11951">
    <property type="entry name" value="Fungal_trans_2"/>
    <property type="match status" value="1"/>
</dbReference>
<dbReference type="PANTHER" id="PTHR37540">
    <property type="entry name" value="TRANSCRIPTION FACTOR (ACR-2), PUTATIVE-RELATED-RELATED"/>
    <property type="match status" value="1"/>
</dbReference>
<evidence type="ECO:0000313" key="3">
    <source>
        <dbReference type="Proteomes" id="UP000654913"/>
    </source>
</evidence>
<dbReference type="RefSeq" id="XP_041558980.1">
    <property type="nucleotide sequence ID" value="XM_041706612.1"/>
</dbReference>
<feature type="region of interest" description="Disordered" evidence="1">
    <location>
        <begin position="42"/>
        <end position="61"/>
    </location>
</feature>
<dbReference type="PANTHER" id="PTHR37540:SF5">
    <property type="entry name" value="TRANSCRIPTION FACTOR DOMAIN-CONTAINING PROTEIN"/>
    <property type="match status" value="1"/>
</dbReference>
<reference evidence="2" key="2">
    <citation type="submission" date="2021-02" db="EMBL/GenBank/DDBJ databases">
        <title>Aspergillus puulaauensis MK2 genome sequence.</title>
        <authorList>
            <person name="Futagami T."/>
            <person name="Mori K."/>
            <person name="Kadooka C."/>
            <person name="Tanaka T."/>
        </authorList>
    </citation>
    <scope>NUCLEOTIDE SEQUENCE</scope>
    <source>
        <strain evidence="2">MK2</strain>
    </source>
</reference>